<evidence type="ECO:0000313" key="9">
    <source>
        <dbReference type="EMBL" id="PLW70445.1"/>
    </source>
</evidence>
<dbReference type="Proteomes" id="UP000235005">
    <property type="component" value="Unassembled WGS sequence"/>
</dbReference>
<feature type="transmembrane region" description="Helical" evidence="8">
    <location>
        <begin position="72"/>
        <end position="93"/>
    </location>
</feature>
<reference evidence="9 10" key="1">
    <citation type="submission" date="2018-01" db="EMBL/GenBank/DDBJ databases">
        <title>The draft genome sequence of Halioglobus lutimaris HF004.</title>
        <authorList>
            <person name="Du Z.-J."/>
            <person name="Shi M.-J."/>
        </authorList>
    </citation>
    <scope>NUCLEOTIDE SEQUENCE [LARGE SCALE GENOMIC DNA]</scope>
    <source>
        <strain evidence="9 10">HF004</strain>
    </source>
</reference>
<keyword evidence="6 8" id="KW-1133">Transmembrane helix</keyword>
<dbReference type="RefSeq" id="WP_101517344.1">
    <property type="nucleotide sequence ID" value="NZ_PKUS01000002.1"/>
</dbReference>
<dbReference type="EMBL" id="PKUS01000002">
    <property type="protein sequence ID" value="PLW70445.1"/>
    <property type="molecule type" value="Genomic_DNA"/>
</dbReference>
<feature type="transmembrane region" description="Helical" evidence="8">
    <location>
        <begin position="278"/>
        <end position="301"/>
    </location>
</feature>
<dbReference type="OrthoDB" id="5562213at2"/>
<feature type="transmembrane region" description="Helical" evidence="8">
    <location>
        <begin position="307"/>
        <end position="338"/>
    </location>
</feature>
<keyword evidence="10" id="KW-1185">Reference proteome</keyword>
<feature type="transmembrane region" description="Helical" evidence="8">
    <location>
        <begin position="240"/>
        <end position="266"/>
    </location>
</feature>
<feature type="transmembrane region" description="Helical" evidence="8">
    <location>
        <begin position="153"/>
        <end position="177"/>
    </location>
</feature>
<name>A0A2N5X7H8_9GAMM</name>
<comment type="similarity">
    <text evidence="2">Belongs to the autoinducer-2 exporter (AI-2E) (TC 2.A.86) family.</text>
</comment>
<sequence length="366" mass="40864">MMEVFEKWYRRYLFEEESVLLLVLLAISVALLMTIGDILAPLLAAIVLAYLMEGLSSQLQSHGVPRWLGVTVAYLVFIGIFFGVTLWLLPLAWRQLLGLASEFPAMLDRGKQLLVLLPERYPEIFSVQQMNELVSMAQAEAARGGQMIVTQSLASISGLFTIMVYMILIPMLVFFFLRDRDSILAWLAGFLPENRPLLRRIWAEMNLQFANYARGKVVEIIVVGAASYLAFAWMDLNYAALLALLVGLSVIIPYIGAVIVTLPVVLVAFFQWGFTNEFYTLCVVYLIIQGLDGNVLVPLLFSEAVNLHPVAIILAILFFGGIWGLWGVFFAIPLATLIKAIIYAWPSRDVEQPAPVAPPETTISKE</sequence>
<evidence type="ECO:0000256" key="5">
    <source>
        <dbReference type="ARBA" id="ARBA00022692"/>
    </source>
</evidence>
<evidence type="ECO:0000313" key="10">
    <source>
        <dbReference type="Proteomes" id="UP000235005"/>
    </source>
</evidence>
<dbReference type="GO" id="GO:0055085">
    <property type="term" value="P:transmembrane transport"/>
    <property type="evidence" value="ECO:0007669"/>
    <property type="project" value="TreeGrafter"/>
</dbReference>
<keyword evidence="3" id="KW-0813">Transport</keyword>
<dbReference type="GO" id="GO:0005886">
    <property type="term" value="C:plasma membrane"/>
    <property type="evidence" value="ECO:0007669"/>
    <property type="project" value="UniProtKB-SubCell"/>
</dbReference>
<dbReference type="PANTHER" id="PTHR21716">
    <property type="entry name" value="TRANSMEMBRANE PROTEIN"/>
    <property type="match status" value="1"/>
</dbReference>
<dbReference type="Pfam" id="PF01594">
    <property type="entry name" value="AI-2E_transport"/>
    <property type="match status" value="1"/>
</dbReference>
<evidence type="ECO:0000256" key="1">
    <source>
        <dbReference type="ARBA" id="ARBA00004651"/>
    </source>
</evidence>
<evidence type="ECO:0000256" key="8">
    <source>
        <dbReference type="SAM" id="Phobius"/>
    </source>
</evidence>
<accession>A0A2N5X7H8</accession>
<evidence type="ECO:0000256" key="4">
    <source>
        <dbReference type="ARBA" id="ARBA00022475"/>
    </source>
</evidence>
<feature type="transmembrane region" description="Helical" evidence="8">
    <location>
        <begin position="20"/>
        <end position="51"/>
    </location>
</feature>
<evidence type="ECO:0000256" key="6">
    <source>
        <dbReference type="ARBA" id="ARBA00022989"/>
    </source>
</evidence>
<comment type="caution">
    <text evidence="9">The sequence shown here is derived from an EMBL/GenBank/DDBJ whole genome shotgun (WGS) entry which is preliminary data.</text>
</comment>
<evidence type="ECO:0000256" key="7">
    <source>
        <dbReference type="ARBA" id="ARBA00023136"/>
    </source>
</evidence>
<dbReference type="PANTHER" id="PTHR21716:SF53">
    <property type="entry name" value="PERMEASE PERM-RELATED"/>
    <property type="match status" value="1"/>
</dbReference>
<keyword evidence="5 8" id="KW-0812">Transmembrane</keyword>
<protein>
    <submittedName>
        <fullName evidence="9">AI-2E family transporter</fullName>
    </submittedName>
</protein>
<keyword evidence="7 8" id="KW-0472">Membrane</keyword>
<evidence type="ECO:0000256" key="2">
    <source>
        <dbReference type="ARBA" id="ARBA00009773"/>
    </source>
</evidence>
<keyword evidence="4" id="KW-1003">Cell membrane</keyword>
<gene>
    <name evidence="9" type="ORF">C0039_04395</name>
</gene>
<dbReference type="InterPro" id="IPR002549">
    <property type="entry name" value="AI-2E-like"/>
</dbReference>
<evidence type="ECO:0000256" key="3">
    <source>
        <dbReference type="ARBA" id="ARBA00022448"/>
    </source>
</evidence>
<proteinExistence type="inferred from homology"/>
<organism evidence="9 10">
    <name type="scientific">Pseudohalioglobus lutimaris</name>
    <dbReference type="NCBI Taxonomy" id="1737061"/>
    <lineage>
        <taxon>Bacteria</taxon>
        <taxon>Pseudomonadati</taxon>
        <taxon>Pseudomonadota</taxon>
        <taxon>Gammaproteobacteria</taxon>
        <taxon>Cellvibrionales</taxon>
        <taxon>Halieaceae</taxon>
        <taxon>Pseudohalioglobus</taxon>
    </lineage>
</organism>
<comment type="subcellular location">
    <subcellularLocation>
        <location evidence="1">Cell membrane</location>
        <topology evidence="1">Multi-pass membrane protein</topology>
    </subcellularLocation>
</comment>
<dbReference type="AlphaFoldDB" id="A0A2N5X7H8"/>